<dbReference type="AlphaFoldDB" id="A0A094JE19"/>
<dbReference type="PROSITE" id="PS00460">
    <property type="entry name" value="GLUTATHIONE_PEROXID_1"/>
    <property type="match status" value="1"/>
</dbReference>
<dbReference type="Pfam" id="PF00255">
    <property type="entry name" value="GSHPx"/>
    <property type="match status" value="1"/>
</dbReference>
<dbReference type="PRINTS" id="PR01011">
    <property type="entry name" value="GLUTPROXDASE"/>
</dbReference>
<dbReference type="eggNOG" id="COG0386">
    <property type="taxonomic scope" value="Bacteria"/>
</dbReference>
<dbReference type="GO" id="GO:0004601">
    <property type="term" value="F:peroxidase activity"/>
    <property type="evidence" value="ECO:0007669"/>
    <property type="project" value="UniProtKB-KW"/>
</dbReference>
<dbReference type="CDD" id="cd00340">
    <property type="entry name" value="GSH_Peroxidase"/>
    <property type="match status" value="1"/>
</dbReference>
<dbReference type="InterPro" id="IPR000889">
    <property type="entry name" value="Glutathione_peroxidase"/>
</dbReference>
<comment type="similarity">
    <text evidence="1 5">Belongs to the glutathione peroxidase family.</text>
</comment>
<name>A0A094JE19_9GAMM</name>
<dbReference type="InterPro" id="IPR029760">
    <property type="entry name" value="GPX_CS"/>
</dbReference>
<evidence type="ECO:0000256" key="4">
    <source>
        <dbReference type="PIRSR" id="PIRSR000303-1"/>
    </source>
</evidence>
<dbReference type="FunFam" id="3.40.30.10:FF:000010">
    <property type="entry name" value="Glutathione peroxidase"/>
    <property type="match status" value="1"/>
</dbReference>
<evidence type="ECO:0000256" key="3">
    <source>
        <dbReference type="ARBA" id="ARBA00023002"/>
    </source>
</evidence>
<proteinExistence type="inferred from homology"/>
<evidence type="ECO:0000256" key="5">
    <source>
        <dbReference type="RuleBase" id="RU000499"/>
    </source>
</evidence>
<dbReference type="PIRSF" id="PIRSF000303">
    <property type="entry name" value="Glutathion_perox"/>
    <property type="match status" value="1"/>
</dbReference>
<gene>
    <name evidence="6" type="primary">btuE</name>
    <name evidence="6" type="ORF">HR45_10680</name>
</gene>
<dbReference type="Gene3D" id="3.40.30.10">
    <property type="entry name" value="Glutaredoxin"/>
    <property type="match status" value="1"/>
</dbReference>
<dbReference type="PANTHER" id="PTHR11592">
    <property type="entry name" value="GLUTATHIONE PEROXIDASE"/>
    <property type="match status" value="1"/>
</dbReference>
<dbReference type="InterPro" id="IPR036249">
    <property type="entry name" value="Thioredoxin-like_sf"/>
</dbReference>
<dbReference type="SUPFAM" id="SSF52833">
    <property type="entry name" value="Thioredoxin-like"/>
    <property type="match status" value="1"/>
</dbReference>
<dbReference type="GO" id="GO:0034599">
    <property type="term" value="P:cellular response to oxidative stress"/>
    <property type="evidence" value="ECO:0007669"/>
    <property type="project" value="TreeGrafter"/>
</dbReference>
<sequence length="180" mass="19548">MSIYDIDVNTITGEKCSLSNYQGKVLLVVNVASKCGLTAQYEELEALYKAKAADGLEILGFPCNQFLGQEPGTEAEIQQFCTLNYGVTFPMFAKIEVNGANRHPLYQALITAQPSAIKNPAGGLAAKLGEMKLLPSDDSDIMWNFEKFLISSEGEVLARFAPDVTVTSAEFKAELDKVLA</sequence>
<dbReference type="PROSITE" id="PS00763">
    <property type="entry name" value="GLUTATHIONE_PEROXID_2"/>
    <property type="match status" value="1"/>
</dbReference>
<dbReference type="PROSITE" id="PS51355">
    <property type="entry name" value="GLUTATHIONE_PEROXID_3"/>
    <property type="match status" value="1"/>
</dbReference>
<accession>A0A094JE19</accession>
<dbReference type="EMBL" id="JPEO01000006">
    <property type="protein sequence ID" value="KFZ37472.1"/>
    <property type="molecule type" value="Genomic_DNA"/>
</dbReference>
<dbReference type="Proteomes" id="UP000029264">
    <property type="component" value="Unassembled WGS sequence"/>
</dbReference>
<dbReference type="InterPro" id="IPR029759">
    <property type="entry name" value="GPX_AS"/>
</dbReference>
<dbReference type="OrthoDB" id="9785502at2"/>
<keyword evidence="2 5" id="KW-0575">Peroxidase</keyword>
<evidence type="ECO:0000313" key="7">
    <source>
        <dbReference type="Proteomes" id="UP000029264"/>
    </source>
</evidence>
<evidence type="ECO:0000256" key="2">
    <source>
        <dbReference type="ARBA" id="ARBA00022559"/>
    </source>
</evidence>
<protein>
    <recommendedName>
        <fullName evidence="5">Glutathione peroxidase</fullName>
    </recommendedName>
</protein>
<dbReference type="STRING" id="1515746.HR45_10680"/>
<organism evidence="6 7">
    <name type="scientific">Shewanella mangrovi</name>
    <dbReference type="NCBI Taxonomy" id="1515746"/>
    <lineage>
        <taxon>Bacteria</taxon>
        <taxon>Pseudomonadati</taxon>
        <taxon>Pseudomonadota</taxon>
        <taxon>Gammaproteobacteria</taxon>
        <taxon>Alteromonadales</taxon>
        <taxon>Shewanellaceae</taxon>
        <taxon>Shewanella</taxon>
    </lineage>
</organism>
<dbReference type="PANTHER" id="PTHR11592:SF40">
    <property type="entry name" value="THIOREDOXIN_GLUTATHIONE PEROXIDASE BTUE"/>
    <property type="match status" value="1"/>
</dbReference>
<reference evidence="6 7" key="1">
    <citation type="submission" date="2014-06" db="EMBL/GenBank/DDBJ databases">
        <title>Shewanella sp. YQH10.</title>
        <authorList>
            <person name="Liu Y."/>
            <person name="Zeng R."/>
        </authorList>
    </citation>
    <scope>NUCLEOTIDE SEQUENCE [LARGE SCALE GENOMIC DNA]</scope>
    <source>
        <strain evidence="6 7">YQH10</strain>
    </source>
</reference>
<feature type="active site" evidence="4">
    <location>
        <position position="35"/>
    </location>
</feature>
<dbReference type="RefSeq" id="WP_037442651.1">
    <property type="nucleotide sequence ID" value="NZ_JPEO01000006.1"/>
</dbReference>
<keyword evidence="3 5" id="KW-0560">Oxidoreductase</keyword>
<keyword evidence="7" id="KW-1185">Reference proteome</keyword>
<evidence type="ECO:0000313" key="6">
    <source>
        <dbReference type="EMBL" id="KFZ37472.1"/>
    </source>
</evidence>
<evidence type="ECO:0000256" key="1">
    <source>
        <dbReference type="ARBA" id="ARBA00006926"/>
    </source>
</evidence>
<comment type="caution">
    <text evidence="6">The sequence shown here is derived from an EMBL/GenBank/DDBJ whole genome shotgun (WGS) entry which is preliminary data.</text>
</comment>